<dbReference type="GO" id="GO:0046872">
    <property type="term" value="F:metal ion binding"/>
    <property type="evidence" value="ECO:0007669"/>
    <property type="project" value="UniProtKB-KW"/>
</dbReference>
<evidence type="ECO:0000256" key="14">
    <source>
        <dbReference type="ARBA" id="ARBA00023004"/>
    </source>
</evidence>
<dbReference type="GO" id="GO:0020037">
    <property type="term" value="F:heme binding"/>
    <property type="evidence" value="ECO:0007669"/>
    <property type="project" value="InterPro"/>
</dbReference>
<feature type="transmembrane region" description="Helical" evidence="16">
    <location>
        <begin position="101"/>
        <end position="123"/>
    </location>
</feature>
<dbReference type="AlphaFoldDB" id="A0AAW9RNE1"/>
<evidence type="ECO:0000256" key="4">
    <source>
        <dbReference type="ARBA" id="ARBA00005163"/>
    </source>
</evidence>
<dbReference type="InterPro" id="IPR034804">
    <property type="entry name" value="SQR/QFR_C/D"/>
</dbReference>
<evidence type="ECO:0000256" key="2">
    <source>
        <dbReference type="ARBA" id="ARBA00004050"/>
    </source>
</evidence>
<keyword evidence="12" id="KW-0249">Electron transport</keyword>
<keyword evidence="13 16" id="KW-1133">Transmembrane helix</keyword>
<dbReference type="NCBIfam" id="TIGR02968">
    <property type="entry name" value="succ_dehyd_anc"/>
    <property type="match status" value="1"/>
</dbReference>
<keyword evidence="11" id="KW-0479">Metal-binding</keyword>
<accession>A0AAW9RNE1</accession>
<reference evidence="17 18" key="1">
    <citation type="submission" date="2024-02" db="EMBL/GenBank/DDBJ databases">
        <title>Genome analysis and characterization of Microbaculum marinisediminis sp. nov., isolated from marine sediment.</title>
        <authorList>
            <person name="Du Z.-J."/>
            <person name="Ye Y.-Q."/>
            <person name="Zhang Z.-R."/>
            <person name="Yuan S.-M."/>
            <person name="Zhang X.-Y."/>
        </authorList>
    </citation>
    <scope>NUCLEOTIDE SEQUENCE [LARGE SCALE GENOMIC DNA]</scope>
    <source>
        <strain evidence="17 18">SDUM1044001</strain>
    </source>
</reference>
<dbReference type="Gene3D" id="1.20.1300.10">
    <property type="entry name" value="Fumarate reductase/succinate dehydrogenase, transmembrane subunit"/>
    <property type="match status" value="1"/>
</dbReference>
<comment type="subcellular location">
    <subcellularLocation>
        <location evidence="3">Membrane</location>
        <topology evidence="3">Multi-pass membrane protein</topology>
    </subcellularLocation>
</comment>
<evidence type="ECO:0000256" key="5">
    <source>
        <dbReference type="ARBA" id="ARBA00011558"/>
    </source>
</evidence>
<keyword evidence="18" id="KW-1185">Reference proteome</keyword>
<evidence type="ECO:0000256" key="15">
    <source>
        <dbReference type="ARBA" id="ARBA00023136"/>
    </source>
</evidence>
<keyword evidence="14" id="KW-0408">Iron</keyword>
<evidence type="ECO:0000256" key="1">
    <source>
        <dbReference type="ARBA" id="ARBA00001971"/>
    </source>
</evidence>
<dbReference type="RefSeq" id="WP_340328091.1">
    <property type="nucleotide sequence ID" value="NZ_JAZHOF010000001.1"/>
</dbReference>
<protein>
    <recommendedName>
        <fullName evidence="6">Succinate dehydrogenase hydrophobic membrane anchor subunit</fullName>
    </recommendedName>
</protein>
<evidence type="ECO:0000256" key="13">
    <source>
        <dbReference type="ARBA" id="ARBA00022989"/>
    </source>
</evidence>
<dbReference type="SUPFAM" id="SSF81343">
    <property type="entry name" value="Fumarate reductase respiratory complex transmembrane subunits"/>
    <property type="match status" value="1"/>
</dbReference>
<evidence type="ECO:0000256" key="8">
    <source>
        <dbReference type="ARBA" id="ARBA00022532"/>
    </source>
</evidence>
<keyword evidence="15 16" id="KW-0472">Membrane</keyword>
<evidence type="ECO:0000256" key="3">
    <source>
        <dbReference type="ARBA" id="ARBA00004141"/>
    </source>
</evidence>
<keyword evidence="9" id="KW-0349">Heme</keyword>
<dbReference type="InterPro" id="IPR000701">
    <property type="entry name" value="SuccDH_FuR_B_TM-su"/>
</dbReference>
<evidence type="ECO:0000313" key="17">
    <source>
        <dbReference type="EMBL" id="MEJ8570360.1"/>
    </source>
</evidence>
<comment type="function">
    <text evidence="2">Membrane-anchoring subunit of succinate dehydrogenase (SDH).</text>
</comment>
<dbReference type="EMBL" id="JAZHOF010000001">
    <property type="protein sequence ID" value="MEJ8570360.1"/>
    <property type="molecule type" value="Genomic_DNA"/>
</dbReference>
<keyword evidence="10 16" id="KW-0812">Transmembrane</keyword>
<comment type="pathway">
    <text evidence="4">Carbohydrate metabolism; tricarboxylic acid cycle.</text>
</comment>
<dbReference type="InterPro" id="IPR014312">
    <property type="entry name" value="Succ_DH_anchor"/>
</dbReference>
<organism evidence="17 18">
    <name type="scientific">Microbaculum marinum</name>
    <dbReference type="NCBI Taxonomy" id="1764581"/>
    <lineage>
        <taxon>Bacteria</taxon>
        <taxon>Pseudomonadati</taxon>
        <taxon>Pseudomonadota</taxon>
        <taxon>Alphaproteobacteria</taxon>
        <taxon>Hyphomicrobiales</taxon>
        <taxon>Tepidamorphaceae</taxon>
        <taxon>Microbaculum</taxon>
    </lineage>
</organism>
<keyword evidence="8" id="KW-0816">Tricarboxylic acid cycle</keyword>
<evidence type="ECO:0000256" key="12">
    <source>
        <dbReference type="ARBA" id="ARBA00022982"/>
    </source>
</evidence>
<evidence type="ECO:0000256" key="9">
    <source>
        <dbReference type="ARBA" id="ARBA00022617"/>
    </source>
</evidence>
<evidence type="ECO:0000256" key="16">
    <source>
        <dbReference type="SAM" id="Phobius"/>
    </source>
</evidence>
<feature type="transmembrane region" description="Helical" evidence="16">
    <location>
        <begin position="66"/>
        <end position="89"/>
    </location>
</feature>
<evidence type="ECO:0000256" key="6">
    <source>
        <dbReference type="ARBA" id="ARBA00019425"/>
    </source>
</evidence>
<feature type="transmembrane region" description="Helical" evidence="16">
    <location>
        <begin position="31"/>
        <end position="54"/>
    </location>
</feature>
<keyword evidence="7" id="KW-0813">Transport</keyword>
<evidence type="ECO:0000256" key="10">
    <source>
        <dbReference type="ARBA" id="ARBA00022692"/>
    </source>
</evidence>
<comment type="caution">
    <text evidence="17">The sequence shown here is derived from an EMBL/GenBank/DDBJ whole genome shotgun (WGS) entry which is preliminary data.</text>
</comment>
<evidence type="ECO:0000256" key="11">
    <source>
        <dbReference type="ARBA" id="ARBA00022723"/>
    </source>
</evidence>
<comment type="subunit">
    <text evidence="5">Part of an enzyme complex containing four subunits: a flavoprotein, an iron-sulfur protein, plus two membrane-anchoring proteins, SdhC and SdhD.</text>
</comment>
<evidence type="ECO:0000256" key="7">
    <source>
        <dbReference type="ARBA" id="ARBA00022448"/>
    </source>
</evidence>
<dbReference type="Pfam" id="PF01127">
    <property type="entry name" value="Sdh_cyt"/>
    <property type="match status" value="1"/>
</dbReference>
<dbReference type="GO" id="GO:0006099">
    <property type="term" value="P:tricarboxylic acid cycle"/>
    <property type="evidence" value="ECO:0007669"/>
    <property type="project" value="UniProtKB-KW"/>
</dbReference>
<dbReference type="CDD" id="cd03495">
    <property type="entry name" value="SQR_TypeC_SdhD_like"/>
    <property type="match status" value="1"/>
</dbReference>
<gene>
    <name evidence="17" type="primary">sdhD</name>
    <name evidence="17" type="ORF">V3328_02680</name>
</gene>
<comment type="cofactor">
    <cofactor evidence="1">
        <name>heme</name>
        <dbReference type="ChEBI" id="CHEBI:30413"/>
    </cofactor>
</comment>
<dbReference type="GO" id="GO:0016020">
    <property type="term" value="C:membrane"/>
    <property type="evidence" value="ECO:0007669"/>
    <property type="project" value="UniProtKB-SubCell"/>
</dbReference>
<dbReference type="Proteomes" id="UP001378188">
    <property type="component" value="Unassembled WGS sequence"/>
</dbReference>
<name>A0AAW9RNE1_9HYPH</name>
<proteinExistence type="predicted"/>
<sequence>MRCYQIQIPLARARGLGSARSGASQWWAQRVTAIALVPLTIWFVVSIVPLMAAGHQAFLDWRGSRINVVLLTLFVPMLFYHMALGLQVIAEDYLRRESTKITAKISIQLACLTLTIASIVAILR</sequence>
<evidence type="ECO:0000313" key="18">
    <source>
        <dbReference type="Proteomes" id="UP001378188"/>
    </source>
</evidence>